<dbReference type="InterPro" id="IPR005844">
    <property type="entry name" value="A-D-PHexomutase_a/b/a-I"/>
</dbReference>
<dbReference type="Gene3D" id="3.90.550.10">
    <property type="entry name" value="Spore Coat Polysaccharide Biosynthesis Protein SpsA, Chain A"/>
    <property type="match status" value="1"/>
</dbReference>
<sequence length="820" mass="91101">MKAIIMAGGEGTRLRPLTCRRPKPLVPVANRPVMEYCVELLRQHGFKDIGVTLQYLPDLVQEYFGDGSDFGVHFHYFVEEAPLGTAGSVKNAASFLNETFIVVSGDALTDFDLSQAVKFHRERGALATLVLTRVENPLEYGVVIADSSGRIQAFLEKPSWGEVFSDRVNTGIYVLEPEVLRWVPEGRAFDFSKDLFPLLLREGKPLFAITLEGYWCDIGNISQYWQAHHDILSGKVKLKVLGENQGRGMIIGERVEIHPEAEILGPVLIGSFCCIEEGAKVGPFTVLGPYCHIGRGAKVERAVLWDSVRVGPRAWVEGGILLNGAVLESNSRVLEGAVIGNGSRVEARAEVRPGVKVWPQKSVGEGTVLRESLIWGQGIGRPLFIGSAAPLRLRDNLSPGQATRLGAAFGSTFKLGTPLGVSTYRGGTGEMFYRAMVAGLLSSGVKVVEMGKLLTPVFRFGIRALQLQGGCLIKEDALTLEKAWLHFMNSHGADLPPGEVRKIENIYWREETRAIREEQVVESTYQPGLEEAYENYLLKSIDTKAINRQGLRVALGCQEGSAELTSRLLARAGCEVIRLDFAPRQSWSEIKEQIGSFADEVRRYQADIGAVIDKNGERLLLLDANGFVVEETSRVALLTQVYLEETDRKSLTLPMAAPRAAELVAQKLGGRVRRVKNHPGVLQKAILEEEDRGRYSQFNLQFDALASLVYLIDWLVRRDLPLNEAVARLPAVYRSTREVPCPWEDKGRVMRALISREEEGQLELLDGLQVSYPYGWALIFPDEEEPLYRIYSEAFSQEAAEELAGFFEGRIKEILEVTEL</sequence>
<dbReference type="InterPro" id="IPR029044">
    <property type="entry name" value="Nucleotide-diphossugar_trans"/>
</dbReference>
<reference evidence="9 10" key="1">
    <citation type="submission" date="2017-04" db="EMBL/GenBank/DDBJ databases">
        <authorList>
            <person name="Afonso C.L."/>
            <person name="Miller P.J."/>
            <person name="Scott M.A."/>
            <person name="Spackman E."/>
            <person name="Goraichik I."/>
            <person name="Dimitrov K.M."/>
            <person name="Suarez D.L."/>
            <person name="Swayne D.E."/>
        </authorList>
    </citation>
    <scope>NUCLEOTIDE SEQUENCE [LARGE SCALE GENOMIC DNA]</scope>
    <source>
        <strain evidence="9 10">ToBE</strain>
    </source>
</reference>
<dbReference type="InterPro" id="IPR005845">
    <property type="entry name" value="A-D-PHexomutase_a/b/a-II"/>
</dbReference>
<proteinExistence type="inferred from homology"/>
<dbReference type="Proteomes" id="UP000192569">
    <property type="component" value="Chromosome I"/>
</dbReference>
<dbReference type="STRING" id="698762.SAMN00808754_2834"/>
<dbReference type="Gene3D" id="3.40.120.10">
    <property type="entry name" value="Alpha-D-Glucose-1,6-Bisphosphate, subunit A, domain 3"/>
    <property type="match status" value="3"/>
</dbReference>
<dbReference type="InterPro" id="IPR005835">
    <property type="entry name" value="NTP_transferase_dom"/>
</dbReference>
<dbReference type="FunFam" id="3.90.550.10:FF:000013">
    <property type="entry name" value="mannose-1-phosphate guanyltransferase beta"/>
    <property type="match status" value="1"/>
</dbReference>
<accession>A0A1W1W0Y5</accession>
<dbReference type="GO" id="GO:0005975">
    <property type="term" value="P:carbohydrate metabolic process"/>
    <property type="evidence" value="ECO:0007669"/>
    <property type="project" value="InterPro"/>
</dbReference>
<dbReference type="InterPro" id="IPR056729">
    <property type="entry name" value="GMPPB_C"/>
</dbReference>
<evidence type="ECO:0000256" key="1">
    <source>
        <dbReference type="ARBA" id="ARBA00007274"/>
    </source>
</evidence>
<dbReference type="InterPro" id="IPR016055">
    <property type="entry name" value="A-D-PHexomutase_a/b/a-I/II/III"/>
</dbReference>
<evidence type="ECO:0000259" key="6">
    <source>
        <dbReference type="Pfam" id="PF02878"/>
    </source>
</evidence>
<dbReference type="RefSeq" id="WP_084666526.1">
    <property type="nucleotide sequence ID" value="NZ_LT838272.1"/>
</dbReference>
<evidence type="ECO:0000256" key="4">
    <source>
        <dbReference type="ARBA" id="ARBA00022737"/>
    </source>
</evidence>
<dbReference type="CDD" id="cd04181">
    <property type="entry name" value="NTP_transferase"/>
    <property type="match status" value="1"/>
</dbReference>
<keyword evidence="10" id="KW-1185">Reference proteome</keyword>
<dbReference type="Pfam" id="PF02879">
    <property type="entry name" value="PGM_PMM_II"/>
    <property type="match status" value="1"/>
</dbReference>
<dbReference type="InterPro" id="IPR050486">
    <property type="entry name" value="Mannose-1P_guanyltransferase"/>
</dbReference>
<comment type="similarity">
    <text evidence="2">Belongs to the phosphohexose mutase family.</text>
</comment>
<feature type="domain" description="Alpha-D-phosphohexomutase alpha/beta/alpha" evidence="7">
    <location>
        <begin position="532"/>
        <end position="626"/>
    </location>
</feature>
<dbReference type="GO" id="GO:0016740">
    <property type="term" value="F:transferase activity"/>
    <property type="evidence" value="ECO:0007669"/>
    <property type="project" value="UniProtKB-KW"/>
</dbReference>
<keyword evidence="3 9" id="KW-0808">Transferase</keyword>
<dbReference type="PROSITE" id="PS00101">
    <property type="entry name" value="HEXAPEP_TRANSFERASES"/>
    <property type="match status" value="1"/>
</dbReference>
<name>A0A1W1W0Y5_9FIRM</name>
<evidence type="ECO:0000259" key="5">
    <source>
        <dbReference type="Pfam" id="PF00483"/>
    </source>
</evidence>
<evidence type="ECO:0000313" key="9">
    <source>
        <dbReference type="EMBL" id="SMB99292.1"/>
    </source>
</evidence>
<dbReference type="PANTHER" id="PTHR22572">
    <property type="entry name" value="SUGAR-1-PHOSPHATE GUANYL TRANSFERASE"/>
    <property type="match status" value="1"/>
</dbReference>
<comment type="similarity">
    <text evidence="1">Belongs to the transferase hexapeptide repeat family.</text>
</comment>
<evidence type="ECO:0000259" key="7">
    <source>
        <dbReference type="Pfam" id="PF02879"/>
    </source>
</evidence>
<dbReference type="InterPro" id="IPR018357">
    <property type="entry name" value="Hexapep_transf_CS"/>
</dbReference>
<dbReference type="SUPFAM" id="SSF55957">
    <property type="entry name" value="Phosphoglucomutase, C-terminal domain"/>
    <property type="match status" value="1"/>
</dbReference>
<dbReference type="InterPro" id="IPR011004">
    <property type="entry name" value="Trimer_LpxA-like_sf"/>
</dbReference>
<dbReference type="SUPFAM" id="SSF51161">
    <property type="entry name" value="Trimeric LpxA-like enzymes"/>
    <property type="match status" value="1"/>
</dbReference>
<dbReference type="Pfam" id="PF00483">
    <property type="entry name" value="NTP_transferase"/>
    <property type="match status" value="1"/>
</dbReference>
<dbReference type="InterPro" id="IPR036900">
    <property type="entry name" value="A-D-PHexomutase_C_sf"/>
</dbReference>
<dbReference type="Gene3D" id="3.30.310.50">
    <property type="entry name" value="Alpha-D-phosphohexomutase, C-terminal domain"/>
    <property type="match status" value="1"/>
</dbReference>
<dbReference type="Gene3D" id="2.160.10.10">
    <property type="entry name" value="Hexapeptide repeat proteins"/>
    <property type="match status" value="1"/>
</dbReference>
<evidence type="ECO:0000256" key="2">
    <source>
        <dbReference type="ARBA" id="ARBA00010231"/>
    </source>
</evidence>
<feature type="domain" description="Alpha-D-phosphohexomutase alpha/beta/alpha" evidence="6">
    <location>
        <begin position="397"/>
        <end position="512"/>
    </location>
</feature>
<gene>
    <name evidence="9" type="ORF">SAMN00808754_2834</name>
</gene>
<evidence type="ECO:0000256" key="3">
    <source>
        <dbReference type="ARBA" id="ARBA00022679"/>
    </source>
</evidence>
<dbReference type="SUPFAM" id="SSF53448">
    <property type="entry name" value="Nucleotide-diphospho-sugar transferases"/>
    <property type="match status" value="1"/>
</dbReference>
<keyword evidence="4" id="KW-0677">Repeat</keyword>
<dbReference type="SUPFAM" id="SSF53738">
    <property type="entry name" value="Phosphoglucomutase, first 3 domains"/>
    <property type="match status" value="2"/>
</dbReference>
<protein>
    <submittedName>
        <fullName evidence="9">Nucleotidyltransferase</fullName>
    </submittedName>
</protein>
<dbReference type="AlphaFoldDB" id="A0A1W1W0Y5"/>
<organism evidence="9 10">
    <name type="scientific">Thermanaeromonas toyohensis ToBE</name>
    <dbReference type="NCBI Taxonomy" id="698762"/>
    <lineage>
        <taxon>Bacteria</taxon>
        <taxon>Bacillati</taxon>
        <taxon>Bacillota</taxon>
        <taxon>Clostridia</taxon>
        <taxon>Neomoorellales</taxon>
        <taxon>Neomoorellaceae</taxon>
        <taxon>Thermanaeromonas</taxon>
    </lineage>
</organism>
<feature type="domain" description="Mannose-1-phosphate guanyltransferase C-terminal" evidence="8">
    <location>
        <begin position="263"/>
        <end position="366"/>
    </location>
</feature>
<evidence type="ECO:0000313" key="10">
    <source>
        <dbReference type="Proteomes" id="UP000192569"/>
    </source>
</evidence>
<dbReference type="GO" id="GO:0016868">
    <property type="term" value="F:intramolecular phosphotransferase activity"/>
    <property type="evidence" value="ECO:0007669"/>
    <property type="project" value="InterPro"/>
</dbReference>
<evidence type="ECO:0000259" key="8">
    <source>
        <dbReference type="Pfam" id="PF25087"/>
    </source>
</evidence>
<dbReference type="OrthoDB" id="9803871at2"/>
<dbReference type="EMBL" id="LT838272">
    <property type="protein sequence ID" value="SMB99292.1"/>
    <property type="molecule type" value="Genomic_DNA"/>
</dbReference>
<dbReference type="Pfam" id="PF25087">
    <property type="entry name" value="GMPPB_C"/>
    <property type="match status" value="1"/>
</dbReference>
<dbReference type="Pfam" id="PF02878">
    <property type="entry name" value="PGM_PMM_I"/>
    <property type="match status" value="1"/>
</dbReference>
<feature type="domain" description="Nucleotidyl transferase" evidence="5">
    <location>
        <begin position="2"/>
        <end position="232"/>
    </location>
</feature>